<name>A0A8S1TZR8_9CILI</name>
<feature type="coiled-coil region" evidence="1">
    <location>
        <begin position="1"/>
        <end position="35"/>
    </location>
</feature>
<keyword evidence="1" id="KW-0175">Coiled coil</keyword>
<keyword evidence="3" id="KW-1185">Reference proteome</keyword>
<dbReference type="Proteomes" id="UP000689195">
    <property type="component" value="Unassembled WGS sequence"/>
</dbReference>
<dbReference type="AlphaFoldDB" id="A0A8S1TZR8"/>
<proteinExistence type="predicted"/>
<dbReference type="EMBL" id="CAJJDO010000031">
    <property type="protein sequence ID" value="CAD8157890.1"/>
    <property type="molecule type" value="Genomic_DNA"/>
</dbReference>
<organism evidence="2 3">
    <name type="scientific">Paramecium pentaurelia</name>
    <dbReference type="NCBI Taxonomy" id="43138"/>
    <lineage>
        <taxon>Eukaryota</taxon>
        <taxon>Sar</taxon>
        <taxon>Alveolata</taxon>
        <taxon>Ciliophora</taxon>
        <taxon>Intramacronucleata</taxon>
        <taxon>Oligohymenophorea</taxon>
        <taxon>Peniculida</taxon>
        <taxon>Parameciidae</taxon>
        <taxon>Paramecium</taxon>
    </lineage>
</organism>
<sequence length="94" mass="11290">MKKLTQDLIKLQQDIRKLEQEKNELQSFVQEIQNYVTGLSFDQQYQDLVNSLKEINQKIHKQINVKELFLQAKPGNYEYLRVAQEKILRVLKKK</sequence>
<evidence type="ECO:0000313" key="2">
    <source>
        <dbReference type="EMBL" id="CAD8157890.1"/>
    </source>
</evidence>
<evidence type="ECO:0000313" key="3">
    <source>
        <dbReference type="Proteomes" id="UP000689195"/>
    </source>
</evidence>
<gene>
    <name evidence="2" type="ORF">PPENT_87.1.T0310053</name>
</gene>
<reference evidence="2" key="1">
    <citation type="submission" date="2021-01" db="EMBL/GenBank/DDBJ databases">
        <authorList>
            <consortium name="Genoscope - CEA"/>
            <person name="William W."/>
        </authorList>
    </citation>
    <scope>NUCLEOTIDE SEQUENCE</scope>
</reference>
<evidence type="ECO:0000256" key="1">
    <source>
        <dbReference type="SAM" id="Coils"/>
    </source>
</evidence>
<comment type="caution">
    <text evidence="2">The sequence shown here is derived from an EMBL/GenBank/DDBJ whole genome shotgun (WGS) entry which is preliminary data.</text>
</comment>
<protein>
    <submittedName>
        <fullName evidence="2">Uncharacterized protein</fullName>
    </submittedName>
</protein>
<accession>A0A8S1TZR8</accession>